<reference evidence="11" key="1">
    <citation type="journal article" date="2023" name="Arch. Microbiol.">
        <title>Desulfoferula mesophilus gen. nov. sp. nov., a mesophilic sulfate-reducing bacterium isolated from a brackish lake sediment.</title>
        <authorList>
            <person name="Watanabe T."/>
            <person name="Yabe T."/>
            <person name="Tsuji J.M."/>
            <person name="Fukui M."/>
        </authorList>
    </citation>
    <scope>NUCLEOTIDE SEQUENCE [LARGE SCALE GENOMIC DNA]</scope>
    <source>
        <strain evidence="11">12FAK</strain>
    </source>
</reference>
<dbReference type="SMART" id="SM00790">
    <property type="entry name" value="AFOR_N"/>
    <property type="match status" value="1"/>
</dbReference>
<protein>
    <submittedName>
        <fullName evidence="10">Aldehyde ferredoxin oxidoreductase</fullName>
    </submittedName>
</protein>
<dbReference type="GO" id="GO:0016625">
    <property type="term" value="F:oxidoreductase activity, acting on the aldehyde or oxo group of donors, iron-sulfur protein as acceptor"/>
    <property type="evidence" value="ECO:0007669"/>
    <property type="project" value="InterPro"/>
</dbReference>
<dbReference type="PANTHER" id="PTHR30038">
    <property type="entry name" value="ALDEHYDE FERREDOXIN OXIDOREDUCTASE"/>
    <property type="match status" value="1"/>
</dbReference>
<keyword evidence="5" id="KW-0560">Oxidoreductase</keyword>
<keyword evidence="7" id="KW-0411">Iron-sulfur</keyword>
<evidence type="ECO:0000313" key="10">
    <source>
        <dbReference type="EMBL" id="BEQ16898.1"/>
    </source>
</evidence>
<dbReference type="InterPro" id="IPR013985">
    <property type="entry name" value="Ald_Fedxn_OxRdtase_dom3"/>
</dbReference>
<evidence type="ECO:0000256" key="7">
    <source>
        <dbReference type="ARBA" id="ARBA00023014"/>
    </source>
</evidence>
<dbReference type="GO" id="GO:0009055">
    <property type="term" value="F:electron transfer activity"/>
    <property type="evidence" value="ECO:0007669"/>
    <property type="project" value="InterPro"/>
</dbReference>
<dbReference type="KEGG" id="dmp:FAK_39640"/>
<dbReference type="Pfam" id="PF01314">
    <property type="entry name" value="AFOR_C"/>
    <property type="match status" value="1"/>
</dbReference>
<name>A0AAU9EIM1_9BACT</name>
<evidence type="ECO:0000256" key="6">
    <source>
        <dbReference type="ARBA" id="ARBA00023004"/>
    </source>
</evidence>
<dbReference type="AlphaFoldDB" id="A0AAU9EIM1"/>
<dbReference type="GO" id="GO:0046872">
    <property type="term" value="F:metal ion binding"/>
    <property type="evidence" value="ECO:0007669"/>
    <property type="project" value="UniProtKB-KW"/>
</dbReference>
<evidence type="ECO:0000256" key="8">
    <source>
        <dbReference type="ARBA" id="ARBA00049934"/>
    </source>
</evidence>
<dbReference type="InterPro" id="IPR001203">
    <property type="entry name" value="OxRdtase_Ald_Fedxn_C"/>
</dbReference>
<dbReference type="InterPro" id="IPR051919">
    <property type="entry name" value="W-dependent_AOR"/>
</dbReference>
<evidence type="ECO:0000256" key="3">
    <source>
        <dbReference type="ARBA" id="ARBA00022485"/>
    </source>
</evidence>
<dbReference type="InterPro" id="IPR036021">
    <property type="entry name" value="Tungsten_al_ferr_oxy-like_C"/>
</dbReference>
<accession>A0AAU9EIM1</accession>
<organism evidence="10 11">
    <name type="scientific">Desulfoferula mesophila</name>
    <dbReference type="NCBI Taxonomy" id="3058419"/>
    <lineage>
        <taxon>Bacteria</taxon>
        <taxon>Pseudomonadati</taxon>
        <taxon>Thermodesulfobacteriota</taxon>
        <taxon>Desulfarculia</taxon>
        <taxon>Desulfarculales</taxon>
        <taxon>Desulfarculaceae</taxon>
        <taxon>Desulfoferula</taxon>
    </lineage>
</organism>
<dbReference type="InterPro" id="IPR013983">
    <property type="entry name" value="Ald_Fedxn_OxRdtase_N"/>
</dbReference>
<keyword evidence="3" id="KW-0004">4Fe-4S</keyword>
<evidence type="ECO:0000256" key="5">
    <source>
        <dbReference type="ARBA" id="ARBA00023002"/>
    </source>
</evidence>
<comment type="cofactor">
    <cofactor evidence="8">
        <name>tungstopterin</name>
        <dbReference type="ChEBI" id="CHEBI:30402"/>
    </cofactor>
</comment>
<dbReference type="PANTHER" id="PTHR30038:SF7">
    <property type="entry name" value="TUNGSTEN-CONTAINING GLYCERALDEHYDE-3-PHOSPHATE:FERREDOXIN OXIDOREDUCTASE"/>
    <property type="match status" value="1"/>
</dbReference>
<dbReference type="InterPro" id="IPR036503">
    <property type="entry name" value="Ald_Fedxn_OxRdtase_N_sf"/>
</dbReference>
<evidence type="ECO:0000256" key="1">
    <source>
        <dbReference type="ARBA" id="ARBA00001966"/>
    </source>
</evidence>
<proteinExistence type="inferred from homology"/>
<evidence type="ECO:0000313" key="11">
    <source>
        <dbReference type="Proteomes" id="UP001366166"/>
    </source>
</evidence>
<dbReference type="GO" id="GO:0051539">
    <property type="term" value="F:4 iron, 4 sulfur cluster binding"/>
    <property type="evidence" value="ECO:0007669"/>
    <property type="project" value="UniProtKB-KW"/>
</dbReference>
<sequence length="637" mass="69227">MIESLSFKILRLDLSNWTATTITMPADDTLLYLGGRGLAAKLLFEGQKEGVDPLGPENQLIFSTGKFVGTPVPTAGQLTISAKSPATNFYCKSNTGGIWAKALRRAGWDCVVVTGVSRAPVFVSIDDEEINFHDATSMWGDTVREGHRKAIAILGGEGWDTAAIGQAGENLVNFACVMTSLYHAAGRGGMGAVMGAKKLKLIAVRGSHNIPVANPTMLQDEIQKVLAKAHKSVKAGLLLEYGTTATIELANEGGSLPVQNFASAQLPGGHKLGGSYLVEQGYMHQGSACSVCPMGCHKHTIIEEGPYRGHSGGPEYETLAALGSSCNVTDTEAVLKGNELCNDYGLDTISTGGVISWLMECVENGVISQEDCDVPDVRWGSGEAMVELIHRITQREGIGDLLAKGTKQASEEIGGDSWKWAVQANGLEQSRVDTRVAKAYALSFAVNPRGPDHLYAQPQAEFGRSPEAKRLVKELMGSEKYCDSTITEGKPELVRWHEDMFAVTDCLGICSFATTTTYIIDAVSIASFLEAVLDVRMSKEEVMEVGRRTVVLERCFNLRENPDRRDILPWRIMNDPVARGPRKGHMNSEAELKDLLASYYKLQDYDPLNGRPTKRVLEYLKLLDNVKGLAELMEKYG</sequence>
<dbReference type="Gene3D" id="1.10.599.10">
    <property type="entry name" value="Aldehyde Ferredoxin Oxidoreductase Protein, subunit A, domain 3"/>
    <property type="match status" value="1"/>
</dbReference>
<dbReference type="SUPFAM" id="SSF48310">
    <property type="entry name" value="Aldehyde ferredoxin oxidoreductase, C-terminal domains"/>
    <property type="match status" value="1"/>
</dbReference>
<dbReference type="Gene3D" id="3.60.9.10">
    <property type="entry name" value="Aldehyde ferredoxin oxidoreductase, N-terminal domain"/>
    <property type="match status" value="1"/>
</dbReference>
<keyword evidence="6" id="KW-0408">Iron</keyword>
<keyword evidence="4" id="KW-0479">Metal-binding</keyword>
<dbReference type="InterPro" id="IPR013984">
    <property type="entry name" value="Ald_Fedxn_OxRdtase_dom2"/>
</dbReference>
<comment type="similarity">
    <text evidence="2">Belongs to the AOR/FOR family.</text>
</comment>
<dbReference type="Proteomes" id="UP001366166">
    <property type="component" value="Chromosome"/>
</dbReference>
<evidence type="ECO:0000256" key="4">
    <source>
        <dbReference type="ARBA" id="ARBA00022723"/>
    </source>
</evidence>
<feature type="domain" description="Aldehyde ferredoxin oxidoreductase N-terminal" evidence="9">
    <location>
        <begin position="7"/>
        <end position="208"/>
    </location>
</feature>
<dbReference type="EMBL" id="AP028679">
    <property type="protein sequence ID" value="BEQ16898.1"/>
    <property type="molecule type" value="Genomic_DNA"/>
</dbReference>
<dbReference type="Pfam" id="PF02730">
    <property type="entry name" value="AFOR_N"/>
    <property type="match status" value="1"/>
</dbReference>
<dbReference type="SUPFAM" id="SSF56228">
    <property type="entry name" value="Aldehyde ferredoxin oxidoreductase, N-terminal domain"/>
    <property type="match status" value="1"/>
</dbReference>
<dbReference type="Gene3D" id="1.10.569.10">
    <property type="entry name" value="Aldehyde Ferredoxin Oxidoreductase Protein, subunit A, domain 2"/>
    <property type="match status" value="1"/>
</dbReference>
<gene>
    <name evidence="10" type="ORF">FAK_39640</name>
</gene>
<evidence type="ECO:0000259" key="9">
    <source>
        <dbReference type="SMART" id="SM00790"/>
    </source>
</evidence>
<comment type="cofactor">
    <cofactor evidence="1">
        <name>[4Fe-4S] cluster</name>
        <dbReference type="ChEBI" id="CHEBI:49883"/>
    </cofactor>
</comment>
<dbReference type="RefSeq" id="WP_338603399.1">
    <property type="nucleotide sequence ID" value="NZ_AP028679.1"/>
</dbReference>
<keyword evidence="11" id="KW-1185">Reference proteome</keyword>
<evidence type="ECO:0000256" key="2">
    <source>
        <dbReference type="ARBA" id="ARBA00011032"/>
    </source>
</evidence>